<reference evidence="1 2" key="1">
    <citation type="journal article" date="2011" name="J. Bacteriol.">
        <title>Genome Sequence of Mycoplasma putrefaciens Type Strain KS1.</title>
        <authorList>
            <person name="Calcutt M.J."/>
            <person name="Foecking M.F."/>
        </authorList>
    </citation>
    <scope>NUCLEOTIDE SEQUENCE [LARGE SCALE GENOMIC DNA]</scope>
    <source>
        <strain evidence="2">ATCC 15718 / NCTC 10155 / C30 KS-1 / KS-1</strain>
    </source>
</reference>
<sequence length="52" mass="6181">MAKDNITVRNKYLAKRLHCLISTIKKLKREIKQSYLLGTTIRTSHRNLNKRN</sequence>
<proteinExistence type="predicted"/>
<dbReference type="EMBL" id="CP003021">
    <property type="protein sequence ID" value="AEM68887.1"/>
    <property type="molecule type" value="Genomic_DNA"/>
</dbReference>
<protein>
    <submittedName>
        <fullName evidence="1">Uncharacterized protein</fullName>
    </submittedName>
</protein>
<dbReference type="KEGG" id="mpf:MPUT_0532"/>
<organism evidence="1 2">
    <name type="scientific">Mycoplasma putrefaciens (strain ATCC 15718 / NCTC 10155 / C30 KS-1 / KS-1)</name>
    <dbReference type="NCBI Taxonomy" id="743965"/>
    <lineage>
        <taxon>Bacteria</taxon>
        <taxon>Bacillati</taxon>
        <taxon>Mycoplasmatota</taxon>
        <taxon>Mollicutes</taxon>
        <taxon>Mycoplasmataceae</taxon>
        <taxon>Mycoplasma</taxon>
    </lineage>
</organism>
<evidence type="ECO:0000313" key="1">
    <source>
        <dbReference type="EMBL" id="AEM68887.1"/>
    </source>
</evidence>
<dbReference type="AlphaFoldDB" id="A0A7U3ZST5"/>
<gene>
    <name evidence="1" type="ordered locus">MPUT_0532</name>
</gene>
<evidence type="ECO:0000313" key="2">
    <source>
        <dbReference type="Proteomes" id="UP000008907"/>
    </source>
</evidence>
<accession>A0A7U3ZST5</accession>
<dbReference type="Proteomes" id="UP000008907">
    <property type="component" value="Chromosome"/>
</dbReference>
<name>A0A7U3ZST5_MYCPK</name>